<dbReference type="RefSeq" id="WP_326279048.1">
    <property type="nucleotide sequence ID" value="NZ_JAYKYV010000010.1"/>
</dbReference>
<evidence type="ECO:0000313" key="2">
    <source>
        <dbReference type="Proteomes" id="UP001355298"/>
    </source>
</evidence>
<comment type="caution">
    <text evidence="1">The sequence shown here is derived from an EMBL/GenBank/DDBJ whole genome shotgun (WGS) entry which is preliminary data.</text>
</comment>
<name>A0ABU6ISJ9_9FLAO</name>
<accession>A0ABU6ISJ9</accession>
<evidence type="ECO:0000313" key="1">
    <source>
        <dbReference type="EMBL" id="MEC4266095.1"/>
    </source>
</evidence>
<organism evidence="1 2">
    <name type="scientific">Flagellimonas halotolerans</name>
    <dbReference type="NCBI Taxonomy" id="3112164"/>
    <lineage>
        <taxon>Bacteria</taxon>
        <taxon>Pseudomonadati</taxon>
        <taxon>Bacteroidota</taxon>
        <taxon>Flavobacteriia</taxon>
        <taxon>Flavobacteriales</taxon>
        <taxon>Flavobacteriaceae</taxon>
        <taxon>Flagellimonas</taxon>
    </lineage>
</organism>
<sequence length="47" mass="5047">MFDLSGVDLHGGHTTAIRGAGSVEYPVGEKRILFFALLNGFSGTFFL</sequence>
<dbReference type="EMBL" id="JAYMGW010000010">
    <property type="protein sequence ID" value="MEC4266095.1"/>
    <property type="molecule type" value="Genomic_DNA"/>
</dbReference>
<reference evidence="1 2" key="1">
    <citation type="submission" date="2024-01" db="EMBL/GenBank/DDBJ databases">
        <title>The strains designed SYSU M86414 and SYSU M84420 isolated from the marine sediment in San Sha City (Hainan Province, China).</title>
        <authorList>
            <person name="Guo D."/>
        </authorList>
    </citation>
    <scope>NUCLEOTIDE SEQUENCE [LARGE SCALE GENOMIC DNA]</scope>
    <source>
        <strain evidence="1 2">SYSU M84420</strain>
    </source>
</reference>
<dbReference type="Proteomes" id="UP001355298">
    <property type="component" value="Unassembled WGS sequence"/>
</dbReference>
<gene>
    <name evidence="1" type="ORF">VOP03_12125</name>
</gene>
<protein>
    <submittedName>
        <fullName evidence="1">Uncharacterized protein</fullName>
    </submittedName>
</protein>
<keyword evidence="2" id="KW-1185">Reference proteome</keyword>
<proteinExistence type="predicted"/>